<dbReference type="InterPro" id="IPR036388">
    <property type="entry name" value="WH-like_DNA-bd_sf"/>
</dbReference>
<dbReference type="Gene3D" id="1.10.10.10">
    <property type="entry name" value="Winged helix-like DNA-binding domain superfamily/Winged helix DNA-binding domain"/>
    <property type="match status" value="1"/>
</dbReference>
<dbReference type="InterPro" id="IPR000944">
    <property type="entry name" value="Tscrpt_reg_Rrf2"/>
</dbReference>
<evidence type="ECO:0000313" key="2">
    <source>
        <dbReference type="Proteomes" id="UP000541421"/>
    </source>
</evidence>
<sequence length="142" mass="15759">MSEFLIAIHALVYLGHCNTALNSEQLAENICVNPVRVRAVMKCFVDSGIVKTKRGHSGGYVLATSLEAISLADVAQTLHYELIHNNWYTGDENACCQISAGIQGYIRGLISIINIDIYNLLKKISLKEVETTILKRENHETL</sequence>
<dbReference type="GO" id="GO:0005829">
    <property type="term" value="C:cytosol"/>
    <property type="evidence" value="ECO:0007669"/>
    <property type="project" value="TreeGrafter"/>
</dbReference>
<proteinExistence type="predicted"/>
<dbReference type="PANTHER" id="PTHR33221:SF15">
    <property type="entry name" value="HTH-TYPE TRANSCRIPTIONAL REGULATOR YWGB-RELATED"/>
    <property type="match status" value="1"/>
</dbReference>
<accession>A0A7Y4L9G4</accession>
<dbReference type="PANTHER" id="PTHR33221">
    <property type="entry name" value="WINGED HELIX-TURN-HELIX TRANSCRIPTIONAL REGULATOR, RRF2 FAMILY"/>
    <property type="match status" value="1"/>
</dbReference>
<dbReference type="GO" id="GO:0003700">
    <property type="term" value="F:DNA-binding transcription factor activity"/>
    <property type="evidence" value="ECO:0007669"/>
    <property type="project" value="TreeGrafter"/>
</dbReference>
<keyword evidence="2" id="KW-1185">Reference proteome</keyword>
<dbReference type="Proteomes" id="UP000541421">
    <property type="component" value="Unassembled WGS sequence"/>
</dbReference>
<name>A0A7Y4L9G4_9BURK</name>
<comment type="caution">
    <text evidence="1">The sequence shown here is derived from an EMBL/GenBank/DDBJ whole genome shotgun (WGS) entry which is preliminary data.</text>
</comment>
<dbReference type="SUPFAM" id="SSF46785">
    <property type="entry name" value="Winged helix' DNA-binding domain"/>
    <property type="match status" value="1"/>
</dbReference>
<dbReference type="Pfam" id="PF02082">
    <property type="entry name" value="Rrf2"/>
    <property type="match status" value="1"/>
</dbReference>
<protein>
    <submittedName>
        <fullName evidence="1">Rrf2 family transcriptional regulator</fullName>
    </submittedName>
</protein>
<dbReference type="PROSITE" id="PS51197">
    <property type="entry name" value="HTH_RRF2_2"/>
    <property type="match status" value="1"/>
</dbReference>
<dbReference type="AlphaFoldDB" id="A0A7Y4L9G4"/>
<evidence type="ECO:0000313" key="1">
    <source>
        <dbReference type="EMBL" id="NOL49343.1"/>
    </source>
</evidence>
<dbReference type="InterPro" id="IPR036390">
    <property type="entry name" value="WH_DNA-bd_sf"/>
</dbReference>
<organism evidence="1 2">
    <name type="scientific">Pelistega europaea</name>
    <dbReference type="NCBI Taxonomy" id="106147"/>
    <lineage>
        <taxon>Bacteria</taxon>
        <taxon>Pseudomonadati</taxon>
        <taxon>Pseudomonadota</taxon>
        <taxon>Betaproteobacteria</taxon>
        <taxon>Burkholderiales</taxon>
        <taxon>Alcaligenaceae</taxon>
        <taxon>Pelistega</taxon>
    </lineage>
</organism>
<reference evidence="1 2" key="1">
    <citation type="submission" date="2020-05" db="EMBL/GenBank/DDBJ databases">
        <authorList>
            <person name="Niu N."/>
        </authorList>
    </citation>
    <scope>NUCLEOTIDE SEQUENCE [LARGE SCALE GENOMIC DNA]</scope>
    <source>
        <strain evidence="1 2">LMG10982</strain>
    </source>
</reference>
<dbReference type="EMBL" id="JABGBO010000003">
    <property type="protein sequence ID" value="NOL49343.1"/>
    <property type="molecule type" value="Genomic_DNA"/>
</dbReference>
<dbReference type="RefSeq" id="WP_171588307.1">
    <property type="nucleotide sequence ID" value="NZ_JABGBO010000003.1"/>
</dbReference>
<gene>
    <name evidence="1" type="ORF">HKX40_04190</name>
</gene>